<protein>
    <submittedName>
        <fullName evidence="1">Uncharacterized protein</fullName>
    </submittedName>
</protein>
<organism evidence="1">
    <name type="scientific">uncultured Desulfobacterium sp</name>
    <dbReference type="NCBI Taxonomy" id="201089"/>
    <lineage>
        <taxon>Bacteria</taxon>
        <taxon>Pseudomonadati</taxon>
        <taxon>Thermodesulfobacteriota</taxon>
        <taxon>Desulfobacteria</taxon>
        <taxon>Desulfobacterales</taxon>
        <taxon>Desulfobacteriaceae</taxon>
        <taxon>Desulfobacterium</taxon>
        <taxon>environmental samples</taxon>
    </lineage>
</organism>
<evidence type="ECO:0000313" key="1">
    <source>
        <dbReference type="EMBL" id="SPD72589.1"/>
    </source>
</evidence>
<gene>
    <name evidence="1" type="ORF">PITCH_A140069</name>
</gene>
<dbReference type="AlphaFoldDB" id="A0A445MT50"/>
<reference evidence="1" key="1">
    <citation type="submission" date="2018-01" db="EMBL/GenBank/DDBJ databases">
        <authorList>
            <person name="Regsiter A."/>
            <person name="William W."/>
        </authorList>
    </citation>
    <scope>NUCLEOTIDE SEQUENCE</scope>
    <source>
        <strain evidence="1">TRIP AH-1</strain>
    </source>
</reference>
<name>A0A445MT50_9BACT</name>
<proteinExistence type="predicted"/>
<accession>A0A445MT50</accession>
<sequence>MREKACGVYGEIQQRGWKMGPIIGRLKKGFRGRELTEARLQFARFRKLLENTRAIMNLVEDGREKLREEYIFDRHYVTSLLDGVLERAGMLVFDAVVLAPEGGEALYLLYDRLKAFAVERFIKEEAKEQSGCFTPSDTKTLPEEPELRLLSCALDWVTGPLPDGEPSMMDLVRLVFDHTIACLRGGSAMAKKRLEWNRGDTRHVIDVVDLEGGDVKEGPVSGYDLGCRPLGTMIAGAGWEGPRRQEGEAKTTKNWIAFTDKDQLSLRGTDDDNRLYLEATLSGHTDADFAFFFAEDPLDPKSFLPEAFHVEKTVLGAMAWNYDLPGQDMEYSLSQLGARLLGGM</sequence>
<dbReference type="EMBL" id="OJIN01000046">
    <property type="protein sequence ID" value="SPD72589.1"/>
    <property type="molecule type" value="Genomic_DNA"/>
</dbReference>